<protein>
    <submittedName>
        <fullName evidence="5">MLP-like protein 423</fullName>
    </submittedName>
</protein>
<dbReference type="InterPro" id="IPR024949">
    <property type="entry name" value="Bet_v_I_allergen"/>
</dbReference>
<sequence>MEIISPIPPSKLFKAFALDFDTLFPKAIPNAVTTVKLIEGDGGVGSVKKVTFGQGWGLNYLKHRVDELDEDSLSYAYTVLEGDMLRNIYERIRFETKFVGAPNGGTICTMTAKFYTVGDVEIDEEQIKAETEKRGRAFKAVADYVLANLDA</sequence>
<dbReference type="SUPFAM" id="SSF55961">
    <property type="entry name" value="Bet v1-like"/>
    <property type="match status" value="1"/>
</dbReference>
<dbReference type="GO" id="GO:0005634">
    <property type="term" value="C:nucleus"/>
    <property type="evidence" value="ECO:0007669"/>
    <property type="project" value="TreeGrafter"/>
</dbReference>
<name>A0A9W7IUW0_HIBTR</name>
<evidence type="ECO:0000313" key="6">
    <source>
        <dbReference type="Proteomes" id="UP001165190"/>
    </source>
</evidence>
<dbReference type="GO" id="GO:0009738">
    <property type="term" value="P:abscisic acid-activated signaling pathway"/>
    <property type="evidence" value="ECO:0007669"/>
    <property type="project" value="InterPro"/>
</dbReference>
<accession>A0A9W7IUW0</accession>
<keyword evidence="6" id="KW-1185">Reference proteome</keyword>
<dbReference type="Gene3D" id="3.30.530.20">
    <property type="match status" value="1"/>
</dbReference>
<comment type="similarity">
    <text evidence="1">Belongs to the BetVI family.</text>
</comment>
<dbReference type="GO" id="GO:0006952">
    <property type="term" value="P:defense response"/>
    <property type="evidence" value="ECO:0007669"/>
    <property type="project" value="UniProtKB-KW"/>
</dbReference>
<proteinExistence type="inferred from homology"/>
<reference evidence="5" key="1">
    <citation type="submission" date="2023-05" db="EMBL/GenBank/DDBJ databases">
        <title>Genome and transcriptome analyses reveal genes involved in the formation of fine ridges on petal epidermal cells in Hibiscus trionum.</title>
        <authorList>
            <person name="Koshimizu S."/>
            <person name="Masuda S."/>
            <person name="Ishii T."/>
            <person name="Shirasu K."/>
            <person name="Hoshino A."/>
            <person name="Arita M."/>
        </authorList>
    </citation>
    <scope>NUCLEOTIDE SEQUENCE</scope>
    <source>
        <strain evidence="5">Hamamatsu line</strain>
    </source>
</reference>
<dbReference type="GO" id="GO:0010427">
    <property type="term" value="F:abscisic acid binding"/>
    <property type="evidence" value="ECO:0007669"/>
    <property type="project" value="InterPro"/>
</dbReference>
<feature type="domain" description="Bet v I/Major latex protein" evidence="4">
    <location>
        <begin position="2"/>
        <end position="147"/>
    </location>
</feature>
<dbReference type="GO" id="GO:0004864">
    <property type="term" value="F:protein phosphatase inhibitor activity"/>
    <property type="evidence" value="ECO:0007669"/>
    <property type="project" value="InterPro"/>
</dbReference>
<dbReference type="FunFam" id="3.30.530.20:FF:000007">
    <property type="entry name" value="Major pollen allergen Bet v 1-A"/>
    <property type="match status" value="1"/>
</dbReference>
<dbReference type="Pfam" id="PF00407">
    <property type="entry name" value="Bet_v_1"/>
    <property type="match status" value="1"/>
</dbReference>
<dbReference type="EMBL" id="BSYR01000035">
    <property type="protein sequence ID" value="GMJ02086.1"/>
    <property type="molecule type" value="Genomic_DNA"/>
</dbReference>
<keyword evidence="3" id="KW-0568">Pathogenesis-related protein</keyword>
<dbReference type="PANTHER" id="PTHR31213:SF55">
    <property type="entry name" value="STRESS-INDUCED PROTEIN SAM22"/>
    <property type="match status" value="1"/>
</dbReference>
<dbReference type="InterPro" id="IPR000916">
    <property type="entry name" value="Bet_v_I/MLP"/>
</dbReference>
<evidence type="ECO:0000313" key="5">
    <source>
        <dbReference type="EMBL" id="GMJ02086.1"/>
    </source>
</evidence>
<dbReference type="PANTHER" id="PTHR31213">
    <property type="entry name" value="OS08G0374000 PROTEIN-RELATED"/>
    <property type="match status" value="1"/>
</dbReference>
<dbReference type="GO" id="GO:0038023">
    <property type="term" value="F:signaling receptor activity"/>
    <property type="evidence" value="ECO:0007669"/>
    <property type="project" value="InterPro"/>
</dbReference>
<gene>
    <name evidence="5" type="ORF">HRI_003877800</name>
</gene>
<dbReference type="CDD" id="cd07816">
    <property type="entry name" value="Bet_v1-like"/>
    <property type="match status" value="1"/>
</dbReference>
<dbReference type="Proteomes" id="UP001165190">
    <property type="component" value="Unassembled WGS sequence"/>
</dbReference>
<evidence type="ECO:0000256" key="3">
    <source>
        <dbReference type="ARBA" id="ARBA00023265"/>
    </source>
</evidence>
<dbReference type="PRINTS" id="PR00634">
    <property type="entry name" value="BETALLERGEN"/>
</dbReference>
<dbReference type="GO" id="GO:0005737">
    <property type="term" value="C:cytoplasm"/>
    <property type="evidence" value="ECO:0007669"/>
    <property type="project" value="TreeGrafter"/>
</dbReference>
<keyword evidence="2" id="KW-0611">Plant defense</keyword>
<dbReference type="InterPro" id="IPR050279">
    <property type="entry name" value="Plant_def-hormone_signal"/>
</dbReference>
<evidence type="ECO:0000256" key="2">
    <source>
        <dbReference type="ARBA" id="ARBA00022821"/>
    </source>
</evidence>
<evidence type="ECO:0000256" key="1">
    <source>
        <dbReference type="ARBA" id="ARBA00009744"/>
    </source>
</evidence>
<dbReference type="AlphaFoldDB" id="A0A9W7IUW0"/>
<dbReference type="InterPro" id="IPR023393">
    <property type="entry name" value="START-like_dom_sf"/>
</dbReference>
<organism evidence="5 6">
    <name type="scientific">Hibiscus trionum</name>
    <name type="common">Flower of an hour</name>
    <dbReference type="NCBI Taxonomy" id="183268"/>
    <lineage>
        <taxon>Eukaryota</taxon>
        <taxon>Viridiplantae</taxon>
        <taxon>Streptophyta</taxon>
        <taxon>Embryophyta</taxon>
        <taxon>Tracheophyta</taxon>
        <taxon>Spermatophyta</taxon>
        <taxon>Magnoliopsida</taxon>
        <taxon>eudicotyledons</taxon>
        <taxon>Gunneridae</taxon>
        <taxon>Pentapetalae</taxon>
        <taxon>rosids</taxon>
        <taxon>malvids</taxon>
        <taxon>Malvales</taxon>
        <taxon>Malvaceae</taxon>
        <taxon>Malvoideae</taxon>
        <taxon>Hibiscus</taxon>
    </lineage>
</organism>
<dbReference type="OrthoDB" id="1858506at2759"/>
<evidence type="ECO:0000259" key="4">
    <source>
        <dbReference type="Pfam" id="PF00407"/>
    </source>
</evidence>
<comment type="caution">
    <text evidence="5">The sequence shown here is derived from an EMBL/GenBank/DDBJ whole genome shotgun (WGS) entry which is preliminary data.</text>
</comment>